<dbReference type="Proteomes" id="UP001165780">
    <property type="component" value="Unplaced"/>
</dbReference>
<evidence type="ECO:0000256" key="3">
    <source>
        <dbReference type="ARBA" id="ARBA00022737"/>
    </source>
</evidence>
<name>A0A9V1GJ55_PANPR</name>
<dbReference type="GO" id="GO:0008270">
    <property type="term" value="F:zinc ion binding"/>
    <property type="evidence" value="ECO:0007669"/>
    <property type="project" value="UniProtKB-KW"/>
</dbReference>
<evidence type="ECO:0000313" key="12">
    <source>
        <dbReference type="Proteomes" id="UP001165780"/>
    </source>
</evidence>
<feature type="compositionally biased region" description="Basic and acidic residues" evidence="9">
    <location>
        <begin position="252"/>
        <end position="269"/>
    </location>
</feature>
<reference evidence="13" key="1">
    <citation type="submission" date="2025-08" db="UniProtKB">
        <authorList>
            <consortium name="RefSeq"/>
        </authorList>
    </citation>
    <scope>IDENTIFICATION</scope>
    <source>
        <tissue evidence="13">Whole blood</tissue>
    </source>
</reference>
<dbReference type="Gene3D" id="2.60.40.150">
    <property type="entry name" value="C2 domain"/>
    <property type="match status" value="2"/>
</dbReference>
<feature type="domain" description="C2" evidence="10">
    <location>
        <begin position="1219"/>
        <end position="1337"/>
    </location>
</feature>
<evidence type="ECO:0000256" key="9">
    <source>
        <dbReference type="SAM" id="MobiDB-lite"/>
    </source>
</evidence>
<dbReference type="RefSeq" id="XP_019323475.1">
    <property type="nucleotide sequence ID" value="XM_019467930.2"/>
</dbReference>
<dbReference type="InterPro" id="IPR035892">
    <property type="entry name" value="C2_domain_sf"/>
</dbReference>
<dbReference type="GO" id="GO:0042734">
    <property type="term" value="C:presynaptic membrane"/>
    <property type="evidence" value="ECO:0007669"/>
    <property type="project" value="TreeGrafter"/>
</dbReference>
<evidence type="ECO:0000256" key="4">
    <source>
        <dbReference type="ARBA" id="ARBA00022771"/>
    </source>
</evidence>
<dbReference type="GeneID" id="109277956"/>
<feature type="compositionally biased region" description="Polar residues" evidence="9">
    <location>
        <begin position="911"/>
        <end position="921"/>
    </location>
</feature>
<evidence type="ECO:0000259" key="10">
    <source>
        <dbReference type="PROSITE" id="PS50004"/>
    </source>
</evidence>
<dbReference type="CDD" id="cd04028">
    <property type="entry name" value="C2B_RIM1alpha"/>
    <property type="match status" value="1"/>
</dbReference>
<dbReference type="Pfam" id="PF00168">
    <property type="entry name" value="C2"/>
    <property type="match status" value="2"/>
</dbReference>
<feature type="compositionally biased region" description="Basic residues" evidence="9">
    <location>
        <begin position="305"/>
        <end position="314"/>
    </location>
</feature>
<dbReference type="Pfam" id="PF00595">
    <property type="entry name" value="PDZ"/>
    <property type="match status" value="1"/>
</dbReference>
<dbReference type="GO" id="GO:0048167">
    <property type="term" value="P:regulation of synaptic plasticity"/>
    <property type="evidence" value="ECO:0007669"/>
    <property type="project" value="TreeGrafter"/>
</dbReference>
<dbReference type="Gene3D" id="2.30.42.10">
    <property type="match status" value="1"/>
</dbReference>
<dbReference type="CDD" id="cd04031">
    <property type="entry name" value="C2A_RIM1alpha"/>
    <property type="match status" value="1"/>
</dbReference>
<dbReference type="GO" id="GO:0048791">
    <property type="term" value="P:calcium ion-regulated exocytosis of neurotransmitter"/>
    <property type="evidence" value="ECO:0007669"/>
    <property type="project" value="TreeGrafter"/>
</dbReference>
<dbReference type="GO" id="GO:2000300">
    <property type="term" value="P:regulation of synaptic vesicle exocytosis"/>
    <property type="evidence" value="ECO:0007669"/>
    <property type="project" value="TreeGrafter"/>
</dbReference>
<dbReference type="InterPro" id="IPR000008">
    <property type="entry name" value="C2_dom"/>
</dbReference>
<feature type="region of interest" description="Disordered" evidence="9">
    <location>
        <begin position="836"/>
        <end position="966"/>
    </location>
</feature>
<feature type="domain" description="C2" evidence="10">
    <location>
        <begin position="551"/>
        <end position="674"/>
    </location>
</feature>
<dbReference type="GO" id="GO:0050806">
    <property type="term" value="P:positive regulation of synaptic transmission"/>
    <property type="evidence" value="ECO:0007669"/>
    <property type="project" value="TreeGrafter"/>
</dbReference>
<evidence type="ECO:0000256" key="5">
    <source>
        <dbReference type="ARBA" id="ARBA00022782"/>
    </source>
</evidence>
<feature type="compositionally biased region" description="Basic and acidic residues" evidence="9">
    <location>
        <begin position="165"/>
        <end position="178"/>
    </location>
</feature>
<keyword evidence="12" id="KW-1185">Reference proteome</keyword>
<feature type="region of interest" description="Disordered" evidence="9">
    <location>
        <begin position="685"/>
        <end position="719"/>
    </location>
</feature>
<evidence type="ECO:0000256" key="8">
    <source>
        <dbReference type="ARBA" id="ARBA00034103"/>
    </source>
</evidence>
<feature type="region of interest" description="Disordered" evidence="9">
    <location>
        <begin position="1125"/>
        <end position="1150"/>
    </location>
</feature>
<evidence type="ECO:0000259" key="11">
    <source>
        <dbReference type="PROSITE" id="PS50106"/>
    </source>
</evidence>
<accession>A0A9V1GJ55</accession>
<feature type="domain" description="PDZ" evidence="11">
    <location>
        <begin position="398"/>
        <end position="484"/>
    </location>
</feature>
<feature type="compositionally biased region" description="Basic and acidic residues" evidence="9">
    <location>
        <begin position="125"/>
        <end position="139"/>
    </location>
</feature>
<keyword evidence="1" id="KW-0597">Phosphoprotein</keyword>
<evidence type="ECO:0000256" key="1">
    <source>
        <dbReference type="ARBA" id="ARBA00022553"/>
    </source>
</evidence>
<dbReference type="GO" id="GO:0044325">
    <property type="term" value="F:transmembrane transporter binding"/>
    <property type="evidence" value="ECO:0007669"/>
    <property type="project" value="TreeGrafter"/>
</dbReference>
<feature type="compositionally biased region" description="Acidic residues" evidence="9">
    <location>
        <begin position="335"/>
        <end position="345"/>
    </location>
</feature>
<dbReference type="InterPro" id="IPR001478">
    <property type="entry name" value="PDZ"/>
</dbReference>
<keyword evidence="2" id="KW-0479">Metal-binding</keyword>
<dbReference type="SUPFAM" id="SSF50156">
    <property type="entry name" value="PDZ domain-like"/>
    <property type="match status" value="1"/>
</dbReference>
<feature type="region of interest" description="Disordered" evidence="9">
    <location>
        <begin position="492"/>
        <end position="523"/>
    </location>
</feature>
<feature type="compositionally biased region" description="Basic and acidic residues" evidence="9">
    <location>
        <begin position="837"/>
        <end position="881"/>
    </location>
</feature>
<keyword evidence="6" id="KW-0862">Zinc</keyword>
<protein>
    <submittedName>
        <fullName evidence="13">Regulating synaptic membrane exocytosis protein 2 isoform X49</fullName>
    </submittedName>
</protein>
<evidence type="ECO:0000256" key="7">
    <source>
        <dbReference type="ARBA" id="ARBA00023018"/>
    </source>
</evidence>
<feature type="compositionally biased region" description="Polar residues" evidence="9">
    <location>
        <begin position="39"/>
        <end position="48"/>
    </location>
</feature>
<dbReference type="PROSITE" id="PS50004">
    <property type="entry name" value="C2"/>
    <property type="match status" value="2"/>
</dbReference>
<keyword evidence="7" id="KW-0770">Synapse</keyword>
<feature type="compositionally biased region" description="Basic and acidic residues" evidence="9">
    <location>
        <begin position="999"/>
        <end position="1008"/>
    </location>
</feature>
<dbReference type="FunFam" id="2.60.40.150:FF:000003">
    <property type="entry name" value="Regulating synaptic membrane exocytosis protein 2"/>
    <property type="match status" value="1"/>
</dbReference>
<dbReference type="PROSITE" id="PS50106">
    <property type="entry name" value="PDZ"/>
    <property type="match status" value="1"/>
</dbReference>
<evidence type="ECO:0000313" key="13">
    <source>
        <dbReference type="RefSeq" id="XP_019323475.1"/>
    </source>
</evidence>
<feature type="compositionally biased region" description="Basic and acidic residues" evidence="9">
    <location>
        <begin position="50"/>
        <end position="64"/>
    </location>
</feature>
<dbReference type="CDD" id="cd06714">
    <property type="entry name" value="PDZ_RIM-like"/>
    <property type="match status" value="1"/>
</dbReference>
<dbReference type="FunFam" id="2.60.40.150:FF:000001">
    <property type="entry name" value="Regulating synaptic membrane exocytosis 3, isoform CRA_a"/>
    <property type="match status" value="1"/>
</dbReference>
<dbReference type="GO" id="GO:0048788">
    <property type="term" value="C:cytoskeleton of presynaptic active zone"/>
    <property type="evidence" value="ECO:0007669"/>
    <property type="project" value="TreeGrafter"/>
</dbReference>
<keyword evidence="4" id="KW-0863">Zinc-finger</keyword>
<dbReference type="SUPFAM" id="SSF49562">
    <property type="entry name" value="C2 domain (Calcium/lipid-binding domain, CaLB)"/>
    <property type="match status" value="2"/>
</dbReference>
<keyword evidence="3" id="KW-0677">Repeat</keyword>
<evidence type="ECO:0000256" key="2">
    <source>
        <dbReference type="ARBA" id="ARBA00022723"/>
    </source>
</evidence>
<dbReference type="GO" id="GO:0031267">
    <property type="term" value="F:small GTPase binding"/>
    <property type="evidence" value="ECO:0007669"/>
    <property type="project" value="InterPro"/>
</dbReference>
<feature type="region of interest" description="Disordered" evidence="9">
    <location>
        <begin position="39"/>
        <end position="139"/>
    </location>
</feature>
<sequence>MQFETLRQVCNSVLSHFHGVFSSPPNILQNELFGQTLNNARTRSPSVSRDQNRRYDQREEREEYSQYATSDNAMPRSPSDYADRRSQREPQFYEESDHINYRDSNRRSHRHSKEYIVDDEDVESRDEYERQRREEEYQARYRSDPNLARYPVKPQPYEEQMRIHAEVSRARHERRHSDVSLANAELEDSRISMLRMERPSRQRSISERRAAMENQRSYSMERTREAQGPSSYPQRTTNHSPPTPRRSPIPIDRPDMRRTDSLRKQHHLDPSSAVRKTKREKMETMLRNDSLSSDQSESVRPPPPKPHKSKKGGKMRQVSLSSSEEELASTPEYTSCDDVEIESESVSEKGDMDYNWLDHTSWHSSEASPMSLHPVTWQPSKDGDRLIGRILLNKRLKDGSVPRDSGAMLGLKVVGGKMTESGRLCAFITKVKKGSLADTVGHLRPGDEVLEWNGRFLQGATFEEVYNIILESKPEPQVELVVSRPIGDIPRIPDTTHAQLESSSSSFESQKMDRPSISVTSPMSPGMLRDVPQYLSGQLSSQSLSRRTTPFVPRVQIKLWFDKVGHQLIVTILGAKDLPSREDGRPRNPYVKIYFLPDRSDKNKRRTKTVKKTLEPKWNQTFIYSPVHRREFRERMLEITLWDQARVREEESEFLGEILIELETALLDDEPHWYKLQTHDVSSLPLPHPSPYMPRRQLHGESPTRRLQRSKRISDSEVSDYDCDDGIGIVSDYRHNGRDLQSSTLSVPEQVMSSNHCSPTGSPHRVDVIGRTRSWSPSVPPPQSRNVEQGLRGTRSTAGHYNTISRMDRHRVMDDHYSPDRDSQFLTLPRSRYSQTIEHHHRDGRDCEAADRQPYHRSRPTEQRPLLERTTARSRSTERPDTNLMRSMPSLMTGRSAPPSPALSRSHPRTGSVQTSPSSTPVAGRRGRQLPQLPPKGTLERNNGVKEIEPYEEEVDSTRRRHTGAMDIDERNRQMKINKYKQVAGSDPRLEQDYHSKYRSGWDPHRGADNISTKSSDSDVSDISAVSRTSSASRFSSTSYMSVQSERPRGNKKISVFTSKMQSRQVGISGKNMTKSTSISGDMCSLEKNDGSQSDTAVGALGTGGKKRRSSIGAKMVAIVGLSRKSRSASQLSQTEAGGKKLRSTVQRSTETGLAVEMRNWMTRQASRESTDGSMNSYSSEGNLIFPGVRLASDSQFSDFLDGLGPAQLVGRQTLATPAMGDIQVGMMDKKGQLEVEIIRARGLVVKPGSKTLPAPYVKVYLLDNGVCIAKKKTKVARKTLEPLYQQLLSFEESPQGKVLQIIVWGDYGRMDHKSFMGVAQILLDELELSNMVIGWFKLFPPSSLVDPTLAPLTRRASQSSLESSTGPSYSRS</sequence>
<comment type="subcellular location">
    <subcellularLocation>
        <location evidence="8">Synapse</location>
    </subcellularLocation>
</comment>
<feature type="compositionally biased region" description="Basic and acidic residues" evidence="9">
    <location>
        <begin position="95"/>
        <end position="106"/>
    </location>
</feature>
<feature type="region of interest" description="Disordered" evidence="9">
    <location>
        <begin position="744"/>
        <end position="795"/>
    </location>
</feature>
<dbReference type="CTD" id="9699"/>
<feature type="compositionally biased region" description="Polar residues" evidence="9">
    <location>
        <begin position="744"/>
        <end position="761"/>
    </location>
</feature>
<organism evidence="12 13">
    <name type="scientific">Panthera pardus</name>
    <name type="common">Leopard</name>
    <name type="synonym">Felis pardus</name>
    <dbReference type="NCBI Taxonomy" id="9691"/>
    <lineage>
        <taxon>Eukaryota</taxon>
        <taxon>Metazoa</taxon>
        <taxon>Chordata</taxon>
        <taxon>Craniata</taxon>
        <taxon>Vertebrata</taxon>
        <taxon>Euteleostomi</taxon>
        <taxon>Mammalia</taxon>
        <taxon>Eutheria</taxon>
        <taxon>Laurasiatheria</taxon>
        <taxon>Carnivora</taxon>
        <taxon>Feliformia</taxon>
        <taxon>Felidae</taxon>
        <taxon>Pantherinae</taxon>
        <taxon>Panthera</taxon>
    </lineage>
</organism>
<feature type="compositionally biased region" description="Polar residues" evidence="9">
    <location>
        <begin position="287"/>
        <end position="298"/>
    </location>
</feature>
<dbReference type="InterPro" id="IPR039032">
    <property type="entry name" value="Rim-like"/>
</dbReference>
<gene>
    <name evidence="13" type="primary">RIMS2</name>
</gene>
<feature type="compositionally biased region" description="Basic and acidic residues" evidence="9">
    <location>
        <begin position="187"/>
        <end position="211"/>
    </location>
</feature>
<dbReference type="GO" id="GO:0030154">
    <property type="term" value="P:cell differentiation"/>
    <property type="evidence" value="ECO:0007669"/>
    <property type="project" value="UniProtKB-KW"/>
</dbReference>
<dbReference type="GO" id="GO:0042391">
    <property type="term" value="P:regulation of membrane potential"/>
    <property type="evidence" value="ECO:0007669"/>
    <property type="project" value="TreeGrafter"/>
</dbReference>
<dbReference type="PANTHER" id="PTHR12157">
    <property type="entry name" value="REGULATING SYNAPTIC MEMBRANE EXOCYTOSIS PROTEIN"/>
    <property type="match status" value="1"/>
</dbReference>
<feature type="region of interest" description="Disordered" evidence="9">
    <location>
        <begin position="165"/>
        <end position="345"/>
    </location>
</feature>
<evidence type="ECO:0000256" key="6">
    <source>
        <dbReference type="ARBA" id="ARBA00022833"/>
    </source>
</evidence>
<feature type="region of interest" description="Disordered" evidence="9">
    <location>
        <begin position="999"/>
        <end position="1019"/>
    </location>
</feature>
<dbReference type="InterPro" id="IPR036034">
    <property type="entry name" value="PDZ_sf"/>
</dbReference>
<dbReference type="PANTHER" id="PTHR12157:SF15">
    <property type="entry name" value="REGULATING SYNAPTIC MEMBRANE EXOCYTOSIS PROTEIN 2"/>
    <property type="match status" value="1"/>
</dbReference>
<feature type="compositionally biased region" description="Polar residues" evidence="9">
    <location>
        <begin position="228"/>
        <end position="239"/>
    </location>
</feature>
<keyword evidence="5" id="KW-0221">Differentiation</keyword>
<dbReference type="SMART" id="SM00228">
    <property type="entry name" value="PDZ"/>
    <property type="match status" value="1"/>
</dbReference>
<proteinExistence type="predicted"/>
<dbReference type="FunFam" id="2.30.42.10:FF:000003">
    <property type="entry name" value="Regulating synaptic membrane exocytosis protein 1, putative"/>
    <property type="match status" value="1"/>
</dbReference>
<dbReference type="SMART" id="SM00239">
    <property type="entry name" value="C2"/>
    <property type="match status" value="2"/>
</dbReference>